<reference evidence="1" key="1">
    <citation type="submission" date="2017-11" db="EMBL/GenBank/DDBJ databases">
        <title>Comparative genomic and phylogenomic analyses of the family Idiomarinaceae.</title>
        <authorList>
            <person name="Liu Y."/>
            <person name="Shao Z."/>
        </authorList>
    </citation>
    <scope>NUCLEOTIDE SEQUENCE</scope>
    <source>
        <strain evidence="1">PIN1</strain>
    </source>
</reference>
<proteinExistence type="predicted"/>
<keyword evidence="1" id="KW-0489">Methyltransferase</keyword>
<evidence type="ECO:0000313" key="1">
    <source>
        <dbReference type="EMBL" id="RZQ55757.1"/>
    </source>
</evidence>
<keyword evidence="1" id="KW-0808">Transferase</keyword>
<keyword evidence="2" id="KW-1185">Reference proteome</keyword>
<organism evidence="1 2">
    <name type="scientific">Pseudidiomarina tainanensis</name>
    <dbReference type="NCBI Taxonomy" id="502365"/>
    <lineage>
        <taxon>Bacteria</taxon>
        <taxon>Pseudomonadati</taxon>
        <taxon>Pseudomonadota</taxon>
        <taxon>Gammaproteobacteria</taxon>
        <taxon>Alteromonadales</taxon>
        <taxon>Idiomarinaceae</taxon>
        <taxon>Pseudidiomarina</taxon>
    </lineage>
</organism>
<name>A0ACD2HHP9_9GAMM</name>
<dbReference type="Proteomes" id="UP000293092">
    <property type="component" value="Unassembled WGS sequence"/>
</dbReference>
<evidence type="ECO:0000313" key="2">
    <source>
        <dbReference type="Proteomes" id="UP000293092"/>
    </source>
</evidence>
<protein>
    <submittedName>
        <fullName evidence="1">Protein-S-isoprenylcysteine methyltransferase</fullName>
    </submittedName>
</protein>
<accession>A0ACD2HHP9</accession>
<gene>
    <name evidence="1" type="ORF">CWI82_00120</name>
</gene>
<dbReference type="EMBL" id="PIQJ01000001">
    <property type="protein sequence ID" value="RZQ55757.1"/>
    <property type="molecule type" value="Genomic_DNA"/>
</dbReference>
<comment type="caution">
    <text evidence="1">The sequence shown here is derived from an EMBL/GenBank/DDBJ whole genome shotgun (WGS) entry which is preliminary data.</text>
</comment>
<sequence>MRTLELKIPPVVVVLVIAGLMALTSRLLPMDPWHFTDAKALAFALVTAGAFIAVAGVIAFRQAKTTANPMNPNASSRLVSNGIYRFTRNPMYLGFLLALAGWGVWLANLPALFWSIIYILYINQFQIIPEERILEEKFGEEFRAYRKQVRRWF</sequence>